<evidence type="ECO:0000256" key="4">
    <source>
        <dbReference type="ARBA" id="ARBA00022553"/>
    </source>
</evidence>
<dbReference type="PROSITE" id="PS50113">
    <property type="entry name" value="PAC"/>
    <property type="match status" value="1"/>
</dbReference>
<evidence type="ECO:0000256" key="12">
    <source>
        <dbReference type="ARBA" id="ARBA00023026"/>
    </source>
</evidence>
<sequence>MLDLLGHSDEARIGEIARQAASRSAGGADSERRFRDLLQALPAAIYTTDAEGRITFFNQACIDFAGRTPEAGAMWCVTWKLYLPDGTPLPHDECPMAIALKQNRPVRDVEAVAERPDGSRICFMPYPTPLRDERGRLVGAVNMLVDITARKQAEQRMMLLAYEVDHRSNNLLAVTQAMLRLTKAETAAEFQAAFQGRLSALANVQRLFSASRWTGASLKTIVEDELRPYAGGDGERISITGDDIRLPATLAQSIAVAVHELATNAAKYGSLSTPSGRLEIRWEANGAEPLVLHWSERGGPRVDEPPTRKGFGIGAVDGIIRTLRGRVTRWWKPEGLVCELSFPEA</sequence>
<keyword evidence="8" id="KW-0677">Repeat</keyword>
<dbReference type="CDD" id="cd00130">
    <property type="entry name" value="PAS"/>
    <property type="match status" value="1"/>
</dbReference>
<evidence type="ECO:0000256" key="10">
    <source>
        <dbReference type="ARBA" id="ARBA00022777"/>
    </source>
</evidence>
<keyword evidence="6" id="KW-0288">FMN</keyword>
<dbReference type="EMBL" id="RKMK01000047">
    <property type="protein sequence ID" value="RXG86562.1"/>
    <property type="molecule type" value="Genomic_DNA"/>
</dbReference>
<evidence type="ECO:0000256" key="11">
    <source>
        <dbReference type="ARBA" id="ARBA00022840"/>
    </source>
</evidence>
<keyword evidence="11" id="KW-0067">ATP-binding</keyword>
<evidence type="ECO:0000256" key="7">
    <source>
        <dbReference type="ARBA" id="ARBA00022679"/>
    </source>
</evidence>
<dbReference type="EC" id="2.7.13.3" evidence="2"/>
<accession>A0A4V1KV11</accession>
<evidence type="ECO:0000256" key="3">
    <source>
        <dbReference type="ARBA" id="ARBA00021740"/>
    </source>
</evidence>
<evidence type="ECO:0000259" key="14">
    <source>
        <dbReference type="PROSITE" id="PS50113"/>
    </source>
</evidence>
<dbReference type="SMART" id="SM00091">
    <property type="entry name" value="PAS"/>
    <property type="match status" value="1"/>
</dbReference>
<comment type="catalytic activity">
    <reaction evidence="1">
        <text>ATP + protein L-histidine = ADP + protein N-phospho-L-histidine.</text>
        <dbReference type="EC" id="2.7.13.3"/>
    </reaction>
</comment>
<keyword evidence="5" id="KW-0285">Flavoprotein</keyword>
<feature type="domain" description="PAS" evidence="13">
    <location>
        <begin position="30"/>
        <end position="70"/>
    </location>
</feature>
<dbReference type="Pfam" id="PF07536">
    <property type="entry name" value="HWE_HK"/>
    <property type="match status" value="1"/>
</dbReference>
<dbReference type="SMART" id="SM00911">
    <property type="entry name" value="HWE_HK"/>
    <property type="match status" value="1"/>
</dbReference>
<keyword evidence="9" id="KW-0547">Nucleotide-binding</keyword>
<dbReference type="PANTHER" id="PTHR41523:SF8">
    <property type="entry name" value="ETHYLENE RESPONSE SENSOR PROTEIN"/>
    <property type="match status" value="1"/>
</dbReference>
<dbReference type="InterPro" id="IPR013656">
    <property type="entry name" value="PAS_4"/>
</dbReference>
<dbReference type="RefSeq" id="WP_128930236.1">
    <property type="nucleotide sequence ID" value="NZ_CP022221.1"/>
</dbReference>
<evidence type="ECO:0000256" key="8">
    <source>
        <dbReference type="ARBA" id="ARBA00022737"/>
    </source>
</evidence>
<keyword evidence="12" id="KW-0843">Virulence</keyword>
<evidence type="ECO:0000256" key="5">
    <source>
        <dbReference type="ARBA" id="ARBA00022630"/>
    </source>
</evidence>
<keyword evidence="4" id="KW-0597">Phosphoprotein</keyword>
<dbReference type="InterPro" id="IPR000700">
    <property type="entry name" value="PAS-assoc_C"/>
</dbReference>
<evidence type="ECO:0000256" key="2">
    <source>
        <dbReference type="ARBA" id="ARBA00012438"/>
    </source>
</evidence>
<dbReference type="InterPro" id="IPR035965">
    <property type="entry name" value="PAS-like_dom_sf"/>
</dbReference>
<keyword evidence="7" id="KW-0808">Transferase</keyword>
<reference evidence="15 16" key="1">
    <citation type="submission" date="2018-11" db="EMBL/GenBank/DDBJ databases">
        <title>Bradyrhizobium sp. nov., isolated from effective nodules of peanut in China.</title>
        <authorList>
            <person name="Li Y."/>
        </authorList>
    </citation>
    <scope>NUCLEOTIDE SEQUENCE [LARGE SCALE GENOMIC DNA]</scope>
    <source>
        <strain evidence="15 16">CCBAU 51770</strain>
    </source>
</reference>
<evidence type="ECO:0000259" key="13">
    <source>
        <dbReference type="PROSITE" id="PS50112"/>
    </source>
</evidence>
<evidence type="ECO:0000256" key="9">
    <source>
        <dbReference type="ARBA" id="ARBA00022741"/>
    </source>
</evidence>
<dbReference type="GO" id="GO:0004673">
    <property type="term" value="F:protein histidine kinase activity"/>
    <property type="evidence" value="ECO:0007669"/>
    <property type="project" value="UniProtKB-EC"/>
</dbReference>
<gene>
    <name evidence="15" type="ORF">EAS61_33250</name>
</gene>
<dbReference type="InterPro" id="IPR000014">
    <property type="entry name" value="PAS"/>
</dbReference>
<protein>
    <recommendedName>
        <fullName evidence="3">Blue-light-activated histidine kinase</fullName>
        <ecNumber evidence="2">2.7.13.3</ecNumber>
    </recommendedName>
</protein>
<comment type="caution">
    <text evidence="15">The sequence shown here is derived from an EMBL/GenBank/DDBJ whole genome shotgun (WGS) entry which is preliminary data.</text>
</comment>
<dbReference type="PROSITE" id="PS50112">
    <property type="entry name" value="PAS"/>
    <property type="match status" value="1"/>
</dbReference>
<evidence type="ECO:0000256" key="6">
    <source>
        <dbReference type="ARBA" id="ARBA00022643"/>
    </source>
</evidence>
<dbReference type="PANTHER" id="PTHR41523">
    <property type="entry name" value="TWO-COMPONENT SYSTEM SENSOR PROTEIN"/>
    <property type="match status" value="1"/>
</dbReference>
<dbReference type="AlphaFoldDB" id="A0A4V1KV11"/>
<proteinExistence type="predicted"/>
<evidence type="ECO:0000313" key="15">
    <source>
        <dbReference type="EMBL" id="RXG86562.1"/>
    </source>
</evidence>
<organism evidence="15 16">
    <name type="scientific">Bradyrhizobium zhanjiangense</name>
    <dbReference type="NCBI Taxonomy" id="1325107"/>
    <lineage>
        <taxon>Bacteria</taxon>
        <taxon>Pseudomonadati</taxon>
        <taxon>Pseudomonadota</taxon>
        <taxon>Alphaproteobacteria</taxon>
        <taxon>Hyphomicrobiales</taxon>
        <taxon>Nitrobacteraceae</taxon>
        <taxon>Bradyrhizobium</taxon>
    </lineage>
</organism>
<dbReference type="InterPro" id="IPR011102">
    <property type="entry name" value="Sig_transdc_His_kinase_HWE"/>
</dbReference>
<dbReference type="InterPro" id="IPR036890">
    <property type="entry name" value="HATPase_C_sf"/>
</dbReference>
<dbReference type="Gene3D" id="3.30.565.10">
    <property type="entry name" value="Histidine kinase-like ATPase, C-terminal domain"/>
    <property type="match status" value="1"/>
</dbReference>
<dbReference type="SUPFAM" id="SSF55785">
    <property type="entry name" value="PYP-like sensor domain (PAS domain)"/>
    <property type="match status" value="1"/>
</dbReference>
<evidence type="ECO:0000313" key="16">
    <source>
        <dbReference type="Proteomes" id="UP000290174"/>
    </source>
</evidence>
<evidence type="ECO:0000256" key="1">
    <source>
        <dbReference type="ARBA" id="ARBA00000085"/>
    </source>
</evidence>
<dbReference type="Proteomes" id="UP000290174">
    <property type="component" value="Unassembled WGS sequence"/>
</dbReference>
<dbReference type="GO" id="GO:0005524">
    <property type="term" value="F:ATP binding"/>
    <property type="evidence" value="ECO:0007669"/>
    <property type="project" value="UniProtKB-KW"/>
</dbReference>
<keyword evidence="10" id="KW-0418">Kinase</keyword>
<dbReference type="NCBIfam" id="TIGR00229">
    <property type="entry name" value="sensory_box"/>
    <property type="match status" value="1"/>
</dbReference>
<feature type="domain" description="PAC" evidence="14">
    <location>
        <begin position="107"/>
        <end position="159"/>
    </location>
</feature>
<dbReference type="Gene3D" id="3.30.450.20">
    <property type="entry name" value="PAS domain"/>
    <property type="match status" value="1"/>
</dbReference>
<name>A0A4V1KV11_9BRAD</name>
<dbReference type="Pfam" id="PF08448">
    <property type="entry name" value="PAS_4"/>
    <property type="match status" value="1"/>
</dbReference>